<feature type="compositionally biased region" description="Basic and acidic residues" evidence="2">
    <location>
        <begin position="270"/>
        <end position="286"/>
    </location>
</feature>
<dbReference type="AlphaFoldDB" id="A0A8S8ZBQ8"/>
<dbReference type="InterPro" id="IPR001878">
    <property type="entry name" value="Znf_CCHC"/>
</dbReference>
<evidence type="ECO:0000256" key="1">
    <source>
        <dbReference type="PROSITE-ProRule" id="PRU00047"/>
    </source>
</evidence>
<name>A0A8S8ZBQ8_SORMA</name>
<evidence type="ECO:0000313" key="5">
    <source>
        <dbReference type="Proteomes" id="UP000433876"/>
    </source>
</evidence>
<evidence type="ECO:0000259" key="3">
    <source>
        <dbReference type="PROSITE" id="PS50158"/>
    </source>
</evidence>
<dbReference type="PROSITE" id="PS50158">
    <property type="entry name" value="ZF_CCHC"/>
    <property type="match status" value="1"/>
</dbReference>
<keyword evidence="1" id="KW-0479">Metal-binding</keyword>
<feature type="region of interest" description="Disordered" evidence="2">
    <location>
        <begin position="33"/>
        <end position="64"/>
    </location>
</feature>
<feature type="region of interest" description="Disordered" evidence="2">
    <location>
        <begin position="346"/>
        <end position="389"/>
    </location>
</feature>
<dbReference type="InterPro" id="IPR005162">
    <property type="entry name" value="Retrotrans_gag_dom"/>
</dbReference>
<sequence length="416" mass="47007">MSDSLLQTLQTRMQASQARMNYDATRADLYGSVRFGQSTGGQGPPEPPPPPPRNFGASPDDDARNQANHFLQNFTFPAIQTTPIHLNKPPTYDGKKLDSFRPWWARINAYLHAYTASFPTDSHKINWLGSMLSDKAQKWHDSRARQVQSMGVEDTWKGYSSALLERFKDPSERHRNAKKMEELKYNGDTAEYLTELLDLNETVGWAGTTFQNQIARTLPSKITELMYSMRGGVPETDDEFISAVREAGRVYENMLQAPGYQMGKGAPASRTEHSKSGQQPRKDSRSPSDPNQSSKRPDRSAKDKKWSSNRDALKGIDQADIDQRKKDQVPCWRCGRDSHYTTECFAKKDNNGKDLPQPKEQQPRTAAVSTKRKNDDREEEGAEALDDEAQFKKAKTAAITRAIQTMDMDQDSDADF</sequence>
<dbReference type="PANTHER" id="PTHR15503:SF22">
    <property type="entry name" value="TRANSPOSON TY3-I GAG POLYPROTEIN"/>
    <property type="match status" value="1"/>
</dbReference>
<dbReference type="GO" id="GO:0008270">
    <property type="term" value="F:zinc ion binding"/>
    <property type="evidence" value="ECO:0007669"/>
    <property type="project" value="UniProtKB-KW"/>
</dbReference>
<feature type="compositionally biased region" description="Polar residues" evidence="2">
    <location>
        <begin position="359"/>
        <end position="368"/>
    </location>
</feature>
<feature type="region of interest" description="Disordered" evidence="2">
    <location>
        <begin position="259"/>
        <end position="329"/>
    </location>
</feature>
<proteinExistence type="predicted"/>
<feature type="domain" description="CCHC-type" evidence="3">
    <location>
        <begin position="331"/>
        <end position="344"/>
    </location>
</feature>
<dbReference type="PANTHER" id="PTHR15503">
    <property type="entry name" value="LDOC1 RELATED"/>
    <property type="match status" value="1"/>
</dbReference>
<evidence type="ECO:0000256" key="2">
    <source>
        <dbReference type="SAM" id="MobiDB-lite"/>
    </source>
</evidence>
<keyword evidence="1" id="KW-0862">Zinc</keyword>
<gene>
    <name evidence="4" type="ORF">SMACR_10745</name>
</gene>
<accession>A0A8S8ZBQ8</accession>
<evidence type="ECO:0000313" key="4">
    <source>
        <dbReference type="EMBL" id="KAA8619428.1"/>
    </source>
</evidence>
<reference evidence="4 5" key="1">
    <citation type="submission" date="2017-07" db="EMBL/GenBank/DDBJ databases">
        <title>Genome sequence of the Sordaria macrospora wild type strain R19027.</title>
        <authorList>
            <person name="Nowrousian M."/>
            <person name="Teichert I."/>
            <person name="Kueck U."/>
        </authorList>
    </citation>
    <scope>NUCLEOTIDE SEQUENCE [LARGE SCALE GENOMIC DNA]</scope>
    <source>
        <strain evidence="4 5">R19027</strain>
        <tissue evidence="4">Mycelium</tissue>
    </source>
</reference>
<organism evidence="4 5">
    <name type="scientific">Sordaria macrospora</name>
    <dbReference type="NCBI Taxonomy" id="5147"/>
    <lineage>
        <taxon>Eukaryota</taxon>
        <taxon>Fungi</taxon>
        <taxon>Dikarya</taxon>
        <taxon>Ascomycota</taxon>
        <taxon>Pezizomycotina</taxon>
        <taxon>Sordariomycetes</taxon>
        <taxon>Sordariomycetidae</taxon>
        <taxon>Sordariales</taxon>
        <taxon>Sordariaceae</taxon>
        <taxon>Sordaria</taxon>
    </lineage>
</organism>
<feature type="compositionally biased region" description="Acidic residues" evidence="2">
    <location>
        <begin position="377"/>
        <end position="388"/>
    </location>
</feature>
<feature type="compositionally biased region" description="Basic and acidic residues" evidence="2">
    <location>
        <begin position="295"/>
        <end position="314"/>
    </location>
</feature>
<dbReference type="VEuPathDB" id="FungiDB:SMAC_09779"/>
<dbReference type="EMBL" id="NMPR01000445">
    <property type="protein sequence ID" value="KAA8619428.1"/>
    <property type="molecule type" value="Genomic_DNA"/>
</dbReference>
<dbReference type="Pfam" id="PF03732">
    <property type="entry name" value="Retrotrans_gag"/>
    <property type="match status" value="1"/>
</dbReference>
<protein>
    <recommendedName>
        <fullName evidence="3">CCHC-type domain-containing protein</fullName>
    </recommendedName>
</protein>
<dbReference type="Proteomes" id="UP000433876">
    <property type="component" value="Unassembled WGS sequence"/>
</dbReference>
<keyword evidence="1" id="KW-0863">Zinc-finger</keyword>
<feature type="compositionally biased region" description="Pro residues" evidence="2">
    <location>
        <begin position="44"/>
        <end position="53"/>
    </location>
</feature>
<dbReference type="InterPro" id="IPR032567">
    <property type="entry name" value="RTL1-rel"/>
</dbReference>
<comment type="caution">
    <text evidence="4">The sequence shown here is derived from an EMBL/GenBank/DDBJ whole genome shotgun (WGS) entry which is preliminary data.</text>
</comment>
<dbReference type="GO" id="GO:0003676">
    <property type="term" value="F:nucleic acid binding"/>
    <property type="evidence" value="ECO:0007669"/>
    <property type="project" value="InterPro"/>
</dbReference>